<proteinExistence type="predicted"/>
<feature type="transmembrane region" description="Helical" evidence="1">
    <location>
        <begin position="194"/>
        <end position="213"/>
    </location>
</feature>
<keyword evidence="1" id="KW-0472">Membrane</keyword>
<dbReference type="AlphaFoldDB" id="A0A290ZA40"/>
<keyword evidence="3" id="KW-1185">Reference proteome</keyword>
<organism evidence="2 3">
    <name type="scientific">Actinosynnema pretiosum</name>
    <dbReference type="NCBI Taxonomy" id="42197"/>
    <lineage>
        <taxon>Bacteria</taxon>
        <taxon>Bacillati</taxon>
        <taxon>Actinomycetota</taxon>
        <taxon>Actinomycetes</taxon>
        <taxon>Pseudonocardiales</taxon>
        <taxon>Pseudonocardiaceae</taxon>
        <taxon>Actinosynnema</taxon>
    </lineage>
</organism>
<keyword evidence="1" id="KW-0812">Transmembrane</keyword>
<keyword evidence="1" id="KW-1133">Transmembrane helix</keyword>
<name>A0A290ZA40_9PSEU</name>
<gene>
    <name evidence="2" type="ORF">CNX65_23630</name>
</gene>
<dbReference type="Proteomes" id="UP000218505">
    <property type="component" value="Chromosome"/>
</dbReference>
<feature type="transmembrane region" description="Helical" evidence="1">
    <location>
        <begin position="388"/>
        <end position="410"/>
    </location>
</feature>
<evidence type="ECO:0000256" key="1">
    <source>
        <dbReference type="SAM" id="Phobius"/>
    </source>
</evidence>
<evidence type="ECO:0000313" key="2">
    <source>
        <dbReference type="EMBL" id="ATE55900.1"/>
    </source>
</evidence>
<dbReference type="KEGG" id="apre:CNX65_23630"/>
<sequence length="413" mass="43352">MIPLSPQPGRAAIPITPVTPTGRANWHWRVGFVPALYLAALVVLSFAHAFLASWYWLAVHLLALGAATNAILVWSAHFTSAVLRVPALPHRRGESIRLVVLNAGVVLVLVGGTTDWPWTGVVGAGAVFAAAAWHLCWLVARLRAALPARFAVTAHYYVAACCALLTGIPVGAWMLVVDDAARDRLILFHAHVNVLGWVALTIVGTLFTLWPTVLRTRLDDGAPAAARSALPTAVTGVVLLGIGALAWWPVLAAAGLGVFGAAVVITAVPGLRTAWRKPPRSFAAWSIAAGVGWLLVALGVDAVVVLSAADAHEAVGGFGDVLTPLLVGAVAQILLGALAYLMPVVLGGGPGAVRERGELFDRHWAQRVAMGNTALVVFVLPTGPHVRIAVSLLLVVALLQFLLPAARVLLKRR</sequence>
<feature type="transmembrane region" description="Helical" evidence="1">
    <location>
        <begin position="321"/>
        <end position="343"/>
    </location>
</feature>
<feature type="transmembrane region" description="Helical" evidence="1">
    <location>
        <begin position="152"/>
        <end position="174"/>
    </location>
</feature>
<dbReference type="EMBL" id="CP023445">
    <property type="protein sequence ID" value="ATE55900.1"/>
    <property type="molecule type" value="Genomic_DNA"/>
</dbReference>
<evidence type="ECO:0000313" key="3">
    <source>
        <dbReference type="Proteomes" id="UP000218505"/>
    </source>
</evidence>
<dbReference type="RefSeq" id="WP_096495729.1">
    <property type="nucleotide sequence ID" value="NZ_CP023445.1"/>
</dbReference>
<protein>
    <recommendedName>
        <fullName evidence="4">Multicopper oxidase</fullName>
    </recommendedName>
</protein>
<feature type="transmembrane region" description="Helical" evidence="1">
    <location>
        <begin position="364"/>
        <end position="382"/>
    </location>
</feature>
<feature type="transmembrane region" description="Helical" evidence="1">
    <location>
        <begin position="62"/>
        <end position="83"/>
    </location>
</feature>
<feature type="transmembrane region" description="Helical" evidence="1">
    <location>
        <begin position="118"/>
        <end position="140"/>
    </location>
</feature>
<reference evidence="2" key="1">
    <citation type="submission" date="2017-09" db="EMBL/GenBank/DDBJ databases">
        <title>Complete Genome Sequence of ansamitocin-producing Bacterium Actinosynnema pretiosum X47.</title>
        <authorList>
            <person name="Cao G."/>
            <person name="Zong G."/>
            <person name="Zhong C."/>
            <person name="Fu J."/>
        </authorList>
    </citation>
    <scope>NUCLEOTIDE SEQUENCE [LARGE SCALE GENOMIC DNA]</scope>
    <source>
        <strain evidence="2">X47</strain>
    </source>
</reference>
<feature type="transmembrane region" description="Helical" evidence="1">
    <location>
        <begin position="251"/>
        <end position="271"/>
    </location>
</feature>
<feature type="transmembrane region" description="Helical" evidence="1">
    <location>
        <begin position="35"/>
        <end position="56"/>
    </location>
</feature>
<evidence type="ECO:0008006" key="4">
    <source>
        <dbReference type="Google" id="ProtNLM"/>
    </source>
</evidence>
<feature type="transmembrane region" description="Helical" evidence="1">
    <location>
        <begin position="95"/>
        <end position="112"/>
    </location>
</feature>
<accession>A0A290ZA40</accession>
<feature type="transmembrane region" description="Helical" evidence="1">
    <location>
        <begin position="225"/>
        <end position="245"/>
    </location>
</feature>
<feature type="transmembrane region" description="Helical" evidence="1">
    <location>
        <begin position="283"/>
        <end position="309"/>
    </location>
</feature>